<keyword evidence="6 7" id="KW-0472">Membrane</keyword>
<dbReference type="OrthoDB" id="346004at2"/>
<feature type="transmembrane region" description="Helical" evidence="7">
    <location>
        <begin position="12"/>
        <end position="30"/>
    </location>
</feature>
<dbReference type="GO" id="GO:0005886">
    <property type="term" value="C:plasma membrane"/>
    <property type="evidence" value="ECO:0007669"/>
    <property type="project" value="UniProtKB-SubCell"/>
</dbReference>
<name>A0A1T5B5T5_9BACT</name>
<dbReference type="STRING" id="651661.SAMN05660293_00028"/>
<keyword evidence="4 7" id="KW-0812">Transmembrane</keyword>
<keyword evidence="3" id="KW-1003">Cell membrane</keyword>
<evidence type="ECO:0000256" key="6">
    <source>
        <dbReference type="ARBA" id="ARBA00023136"/>
    </source>
</evidence>
<dbReference type="Pfam" id="PF07681">
    <property type="entry name" value="DoxX"/>
    <property type="match status" value="1"/>
</dbReference>
<feature type="transmembrane region" description="Helical" evidence="7">
    <location>
        <begin position="42"/>
        <end position="63"/>
    </location>
</feature>
<evidence type="ECO:0000256" key="4">
    <source>
        <dbReference type="ARBA" id="ARBA00022692"/>
    </source>
</evidence>
<comment type="similarity">
    <text evidence="2">Belongs to the DoxX family.</text>
</comment>
<proteinExistence type="inferred from homology"/>
<evidence type="ECO:0000256" key="2">
    <source>
        <dbReference type="ARBA" id="ARBA00006679"/>
    </source>
</evidence>
<dbReference type="EMBL" id="FUZA01000001">
    <property type="protein sequence ID" value="SKB42634.1"/>
    <property type="molecule type" value="Genomic_DNA"/>
</dbReference>
<accession>A0A1T5B5T5</accession>
<keyword evidence="5 7" id="KW-1133">Transmembrane helix</keyword>
<dbReference type="PANTHER" id="PTHR33452:SF4">
    <property type="entry name" value="BLL4328 PROTEIN"/>
    <property type="match status" value="1"/>
</dbReference>
<sequence length="135" mass="14801">MDRALNQYIPPFFAILRIVAGLLFAMHGSQKLFGIPGGSDPVPLISLMGFAGFIEFAGGLFIVVGFFTRLAAFLASGQMAVAYFMAHFPNGPVPLLNKGELCILYCFLFLYIVVHGAGIWSLDARRQKLNLNSKR</sequence>
<evidence type="ECO:0000256" key="1">
    <source>
        <dbReference type="ARBA" id="ARBA00004651"/>
    </source>
</evidence>
<evidence type="ECO:0000256" key="5">
    <source>
        <dbReference type="ARBA" id="ARBA00022989"/>
    </source>
</evidence>
<gene>
    <name evidence="8" type="ORF">SAMN05660293_00028</name>
</gene>
<evidence type="ECO:0000313" key="9">
    <source>
        <dbReference type="Proteomes" id="UP000190897"/>
    </source>
</evidence>
<protein>
    <submittedName>
        <fullName evidence="8">Putative oxidoreductase</fullName>
    </submittedName>
</protein>
<feature type="transmembrane region" description="Helical" evidence="7">
    <location>
        <begin position="101"/>
        <end position="122"/>
    </location>
</feature>
<dbReference type="InterPro" id="IPR032808">
    <property type="entry name" value="DoxX"/>
</dbReference>
<evidence type="ECO:0000256" key="3">
    <source>
        <dbReference type="ARBA" id="ARBA00022475"/>
    </source>
</evidence>
<feature type="transmembrane region" description="Helical" evidence="7">
    <location>
        <begin position="70"/>
        <end position="89"/>
    </location>
</feature>
<evidence type="ECO:0000313" key="8">
    <source>
        <dbReference type="EMBL" id="SKB42634.1"/>
    </source>
</evidence>
<dbReference type="Proteomes" id="UP000190897">
    <property type="component" value="Unassembled WGS sequence"/>
</dbReference>
<dbReference type="AlphaFoldDB" id="A0A1T5B5T5"/>
<dbReference type="RefSeq" id="WP_082212664.1">
    <property type="nucleotide sequence ID" value="NZ_FUZA01000001.1"/>
</dbReference>
<reference evidence="9" key="1">
    <citation type="submission" date="2017-02" db="EMBL/GenBank/DDBJ databases">
        <authorList>
            <person name="Varghese N."/>
            <person name="Submissions S."/>
        </authorList>
    </citation>
    <scope>NUCLEOTIDE SEQUENCE [LARGE SCALE GENOMIC DNA]</scope>
    <source>
        <strain evidence="9">DSM 22270</strain>
    </source>
</reference>
<evidence type="ECO:0000256" key="7">
    <source>
        <dbReference type="SAM" id="Phobius"/>
    </source>
</evidence>
<dbReference type="PANTHER" id="PTHR33452">
    <property type="entry name" value="OXIDOREDUCTASE CATD-RELATED"/>
    <property type="match status" value="1"/>
</dbReference>
<dbReference type="InterPro" id="IPR051907">
    <property type="entry name" value="DoxX-like_oxidoreductase"/>
</dbReference>
<organism evidence="8 9">
    <name type="scientific">Dyadobacter psychrophilus</name>
    <dbReference type="NCBI Taxonomy" id="651661"/>
    <lineage>
        <taxon>Bacteria</taxon>
        <taxon>Pseudomonadati</taxon>
        <taxon>Bacteroidota</taxon>
        <taxon>Cytophagia</taxon>
        <taxon>Cytophagales</taxon>
        <taxon>Spirosomataceae</taxon>
        <taxon>Dyadobacter</taxon>
    </lineage>
</organism>
<comment type="subcellular location">
    <subcellularLocation>
        <location evidence="1">Cell membrane</location>
        <topology evidence="1">Multi-pass membrane protein</topology>
    </subcellularLocation>
</comment>
<keyword evidence="9" id="KW-1185">Reference proteome</keyword>